<dbReference type="WBParaSite" id="L893_g18817.t1">
    <property type="protein sequence ID" value="L893_g18817.t1"/>
    <property type="gene ID" value="L893_g18817"/>
</dbReference>
<keyword evidence="1" id="KW-1185">Reference proteome</keyword>
<evidence type="ECO:0000313" key="2">
    <source>
        <dbReference type="WBParaSite" id="L893_g18817.t1"/>
    </source>
</evidence>
<reference evidence="2" key="1">
    <citation type="submission" date="2016-11" db="UniProtKB">
        <authorList>
            <consortium name="WormBaseParasite"/>
        </authorList>
    </citation>
    <scope>IDENTIFICATION</scope>
</reference>
<dbReference type="Proteomes" id="UP000095287">
    <property type="component" value="Unplaced"/>
</dbReference>
<sequence>MTVEMDMEEIVIAGDTAAVEEMLADMADLTAIVVEDTLLVVELVVELLLLNHARMIGLVAAAIPTLPSDVQSMPCAEASWRRRWSPTGGR</sequence>
<name>A0A1I7YQZ5_9BILA</name>
<protein>
    <submittedName>
        <fullName evidence="2">Uncharacterized protein</fullName>
    </submittedName>
</protein>
<evidence type="ECO:0000313" key="1">
    <source>
        <dbReference type="Proteomes" id="UP000095287"/>
    </source>
</evidence>
<organism evidence="1 2">
    <name type="scientific">Steinernema glaseri</name>
    <dbReference type="NCBI Taxonomy" id="37863"/>
    <lineage>
        <taxon>Eukaryota</taxon>
        <taxon>Metazoa</taxon>
        <taxon>Ecdysozoa</taxon>
        <taxon>Nematoda</taxon>
        <taxon>Chromadorea</taxon>
        <taxon>Rhabditida</taxon>
        <taxon>Tylenchina</taxon>
        <taxon>Panagrolaimomorpha</taxon>
        <taxon>Strongyloidoidea</taxon>
        <taxon>Steinernematidae</taxon>
        <taxon>Steinernema</taxon>
    </lineage>
</organism>
<dbReference type="AlphaFoldDB" id="A0A1I7YQZ5"/>
<proteinExistence type="predicted"/>
<accession>A0A1I7YQZ5</accession>